<sequence>MASHLRQPFQRPPLSLRPPSSAENLPFSSTRVPMDEMNSSNPMNVFESMSSDQVRIKLQSTSSYENPEPKICYTLSISIVFYCQAFLVSRDKPVLSFGLWGGLEGGICCNWGCVFKWEVGIVICLVREERMVVVFGFTCVVATTILPSSPLKQMVINFSKGSLKHHPAM</sequence>
<reference evidence="2 3" key="1">
    <citation type="journal article" date="2018" name="PLoS Genet.">
        <title>Population sequencing reveals clonal diversity and ancestral inbreeding in the grapevine cultivar Chardonnay.</title>
        <authorList>
            <person name="Roach M.J."/>
            <person name="Johnson D.L."/>
            <person name="Bohlmann J."/>
            <person name="van Vuuren H.J."/>
            <person name="Jones S.J."/>
            <person name="Pretorius I.S."/>
            <person name="Schmidt S.A."/>
            <person name="Borneman A.R."/>
        </authorList>
    </citation>
    <scope>NUCLEOTIDE SEQUENCE [LARGE SCALE GENOMIC DNA]</scope>
    <source>
        <strain evidence="3">cv. Chardonnay</strain>
        <tissue evidence="2">Leaf</tissue>
    </source>
</reference>
<gene>
    <name evidence="2" type="ORF">CK203_112947</name>
</gene>
<organism evidence="2 3">
    <name type="scientific">Vitis vinifera</name>
    <name type="common">Grape</name>
    <dbReference type="NCBI Taxonomy" id="29760"/>
    <lineage>
        <taxon>Eukaryota</taxon>
        <taxon>Viridiplantae</taxon>
        <taxon>Streptophyta</taxon>
        <taxon>Embryophyta</taxon>
        <taxon>Tracheophyta</taxon>
        <taxon>Spermatophyta</taxon>
        <taxon>Magnoliopsida</taxon>
        <taxon>eudicotyledons</taxon>
        <taxon>Gunneridae</taxon>
        <taxon>Pentapetalae</taxon>
        <taxon>rosids</taxon>
        <taxon>Vitales</taxon>
        <taxon>Vitaceae</taxon>
        <taxon>Viteae</taxon>
        <taxon>Vitis</taxon>
    </lineage>
</organism>
<feature type="compositionally biased region" description="Low complexity" evidence="1">
    <location>
        <begin position="1"/>
        <end position="21"/>
    </location>
</feature>
<name>A0A438CBG9_VITVI</name>
<evidence type="ECO:0000256" key="1">
    <source>
        <dbReference type="SAM" id="MobiDB-lite"/>
    </source>
</evidence>
<accession>A0A438CBG9</accession>
<dbReference type="Proteomes" id="UP000288805">
    <property type="component" value="Unassembled WGS sequence"/>
</dbReference>
<evidence type="ECO:0000313" key="3">
    <source>
        <dbReference type="Proteomes" id="UP000288805"/>
    </source>
</evidence>
<dbReference type="EMBL" id="QGNW01002352">
    <property type="protein sequence ID" value="RVW20603.1"/>
    <property type="molecule type" value="Genomic_DNA"/>
</dbReference>
<protein>
    <submittedName>
        <fullName evidence="2">Uncharacterized protein</fullName>
    </submittedName>
</protein>
<proteinExistence type="predicted"/>
<evidence type="ECO:0000313" key="2">
    <source>
        <dbReference type="EMBL" id="RVW20603.1"/>
    </source>
</evidence>
<feature type="region of interest" description="Disordered" evidence="1">
    <location>
        <begin position="1"/>
        <end position="28"/>
    </location>
</feature>
<dbReference type="AlphaFoldDB" id="A0A438CBG9"/>
<comment type="caution">
    <text evidence="2">The sequence shown here is derived from an EMBL/GenBank/DDBJ whole genome shotgun (WGS) entry which is preliminary data.</text>
</comment>